<dbReference type="PANTHER" id="PTHR32154:SF0">
    <property type="entry name" value="PYRUVATE-FLAVODOXIN OXIDOREDUCTASE-RELATED"/>
    <property type="match status" value="1"/>
</dbReference>
<dbReference type="SUPFAM" id="SSF52518">
    <property type="entry name" value="Thiamin diphosphate-binding fold (THDP-binding)"/>
    <property type="match status" value="2"/>
</dbReference>
<feature type="binding site" evidence="12">
    <location>
        <position position="750"/>
    </location>
    <ligand>
        <name>[4Fe-4S] cluster</name>
        <dbReference type="ChEBI" id="CHEBI:49883"/>
        <label>2</label>
    </ligand>
</feature>
<dbReference type="GO" id="GO:0051539">
    <property type="term" value="F:4 iron, 4 sulfur cluster binding"/>
    <property type="evidence" value="ECO:0007669"/>
    <property type="project" value="UniProtKB-KW"/>
</dbReference>
<dbReference type="FunFam" id="3.40.50.970:FF:000041">
    <property type="entry name" value="Pyruvate:ferredoxin (Flavodoxin) oxidoreductase"/>
    <property type="match status" value="1"/>
</dbReference>
<feature type="binding site" evidence="10">
    <location>
        <position position="64"/>
    </location>
    <ligand>
        <name>thiamine diphosphate</name>
        <dbReference type="ChEBI" id="CHEBI:58937"/>
    </ligand>
</feature>
<feature type="binding site" evidence="12">
    <location>
        <position position="691"/>
    </location>
    <ligand>
        <name>[4Fe-4S] cluster</name>
        <dbReference type="ChEBI" id="CHEBI:49883"/>
        <label>1</label>
    </ligand>
</feature>
<evidence type="ECO:0000256" key="10">
    <source>
        <dbReference type="PIRSR" id="PIRSR000159-1"/>
    </source>
</evidence>
<feature type="site" description="Important for catalytic activity" evidence="11">
    <location>
        <position position="114"/>
    </location>
</feature>
<dbReference type="Gene3D" id="3.30.70.20">
    <property type="match status" value="1"/>
</dbReference>
<comment type="cofactor">
    <cofactor evidence="12">
        <name>[4Fe-4S] cluster</name>
        <dbReference type="ChEBI" id="CHEBI:49883"/>
    </cofactor>
    <text evidence="12">Binds 3 [4Fe-4S] clusters per subunit.</text>
</comment>
<dbReference type="InterPro" id="IPR011766">
    <property type="entry name" value="TPP_enzyme_TPP-bd"/>
</dbReference>
<feature type="binding site" evidence="10">
    <location>
        <position position="114"/>
    </location>
    <ligand>
        <name>pyruvate</name>
        <dbReference type="ChEBI" id="CHEBI:15361"/>
    </ligand>
</feature>
<dbReference type="EMBL" id="FQXS01000002">
    <property type="protein sequence ID" value="SHH46061.1"/>
    <property type="molecule type" value="Genomic_DNA"/>
</dbReference>
<keyword evidence="14" id="KW-0670">Pyruvate</keyword>
<protein>
    <recommendedName>
        <fullName evidence="9">Pyruvate:ferredoxin oxidoreductase</fullName>
        <ecNumber evidence="9">1.2.7.1</ecNumber>
    </recommendedName>
    <alternativeName>
        <fullName evidence="9">Pyruvate synthase</fullName>
    </alternativeName>
</protein>
<dbReference type="PROSITE" id="PS00198">
    <property type="entry name" value="4FE4S_FER_1"/>
    <property type="match status" value="2"/>
</dbReference>
<dbReference type="NCBIfam" id="TIGR02176">
    <property type="entry name" value="pyruv_ox_red"/>
    <property type="match status" value="1"/>
</dbReference>
<keyword evidence="3 12" id="KW-0004">4Fe-4S</keyword>
<dbReference type="FunFam" id="3.40.920.10:FF:000001">
    <property type="entry name" value="Pyruvate:ferredoxin (Flavodoxin) oxidoreductase"/>
    <property type="match status" value="1"/>
</dbReference>
<dbReference type="Pfam" id="PF10371">
    <property type="entry name" value="EKR"/>
    <property type="match status" value="1"/>
</dbReference>
<dbReference type="Pfam" id="PF12838">
    <property type="entry name" value="Fer4_7"/>
    <property type="match status" value="1"/>
</dbReference>
<dbReference type="Gene3D" id="3.40.920.10">
    <property type="entry name" value="Pyruvate-ferredoxin oxidoreductase, PFOR, domain III"/>
    <property type="match status" value="1"/>
</dbReference>
<dbReference type="RefSeq" id="WP_073373342.1">
    <property type="nucleotide sequence ID" value="NZ_FQXS01000002.1"/>
</dbReference>
<dbReference type="CDD" id="cd03377">
    <property type="entry name" value="TPP_PFOR_PNO"/>
    <property type="match status" value="1"/>
</dbReference>
<dbReference type="InterPro" id="IPR009014">
    <property type="entry name" value="Transketo_C/PFOR_II"/>
</dbReference>
<dbReference type="InterPro" id="IPR011895">
    <property type="entry name" value="Pyrv_flavodox_OxRed"/>
</dbReference>
<dbReference type="Pfam" id="PF01855">
    <property type="entry name" value="POR_N"/>
    <property type="match status" value="1"/>
</dbReference>
<keyword evidence="7 12" id="KW-0408">Iron</keyword>
<dbReference type="InterPro" id="IPR050722">
    <property type="entry name" value="Pyruvate:ferred/Flavod_OxRd"/>
</dbReference>
<dbReference type="FunFam" id="3.40.50.920:FF:000007">
    <property type="entry name" value="Pyruvate:ferredoxin (Flavodoxin) oxidoreductase"/>
    <property type="match status" value="1"/>
</dbReference>
<dbReference type="EC" id="1.2.7.1" evidence="9"/>
<dbReference type="Gene3D" id="3.40.50.970">
    <property type="match status" value="2"/>
</dbReference>
<dbReference type="FunFam" id="3.30.70.20:FF:000022">
    <property type="entry name" value="Pyruvate:ferredoxin (Flavodoxin) oxidoreductase"/>
    <property type="match status" value="1"/>
</dbReference>
<dbReference type="Pfam" id="PF02775">
    <property type="entry name" value="TPP_enzyme_C"/>
    <property type="match status" value="1"/>
</dbReference>
<evidence type="ECO:0000256" key="12">
    <source>
        <dbReference type="PIRSR" id="PIRSR000159-50"/>
    </source>
</evidence>
<feature type="binding site" evidence="12">
    <location>
        <position position="747"/>
    </location>
    <ligand>
        <name>[4Fe-4S] cluster</name>
        <dbReference type="ChEBI" id="CHEBI:49883"/>
        <label>2</label>
    </ligand>
</feature>
<dbReference type="PANTHER" id="PTHR32154">
    <property type="entry name" value="PYRUVATE-FLAVODOXIN OXIDOREDUCTASE-RELATED"/>
    <property type="match status" value="1"/>
</dbReference>
<feature type="site" description="Important for catalytic activity" evidence="11">
    <location>
        <position position="64"/>
    </location>
</feature>
<dbReference type="GO" id="GO:0022900">
    <property type="term" value="P:electron transport chain"/>
    <property type="evidence" value="ECO:0007669"/>
    <property type="project" value="InterPro"/>
</dbReference>
<dbReference type="SUPFAM" id="SSF54862">
    <property type="entry name" value="4Fe-4S ferredoxins"/>
    <property type="match status" value="1"/>
</dbReference>
<feature type="site" description="Important for catalytic activity" evidence="11">
    <location>
        <position position="31"/>
    </location>
</feature>
<evidence type="ECO:0000256" key="8">
    <source>
        <dbReference type="ARBA" id="ARBA00023014"/>
    </source>
</evidence>
<dbReference type="CDD" id="cd07034">
    <property type="entry name" value="TPP_PYR_PFOR_IOR-alpha_like"/>
    <property type="match status" value="1"/>
</dbReference>
<dbReference type="Pfam" id="PF17147">
    <property type="entry name" value="PFOR_II"/>
    <property type="match status" value="1"/>
</dbReference>
<keyword evidence="5 9" id="KW-0249">Electron transport</keyword>
<dbReference type="STRING" id="1121409.SAMN02745124_00616"/>
<dbReference type="PROSITE" id="PS51379">
    <property type="entry name" value="4FE4S_FER_2"/>
    <property type="match status" value="2"/>
</dbReference>
<feature type="binding site" evidence="10">
    <location>
        <begin position="991"/>
        <end position="996"/>
    </location>
    <ligand>
        <name>thiamine diphosphate</name>
        <dbReference type="ChEBI" id="CHEBI:58937"/>
    </ligand>
</feature>
<dbReference type="SUPFAM" id="SSF53323">
    <property type="entry name" value="Pyruvate-ferredoxin oxidoreductase, PFOR, domain III"/>
    <property type="match status" value="1"/>
</dbReference>
<keyword evidence="4 12" id="KW-0479">Metal-binding</keyword>
<dbReference type="SMART" id="SM00890">
    <property type="entry name" value="EKR"/>
    <property type="match status" value="1"/>
</dbReference>
<evidence type="ECO:0000256" key="7">
    <source>
        <dbReference type="ARBA" id="ARBA00023004"/>
    </source>
</evidence>
<evidence type="ECO:0000256" key="4">
    <source>
        <dbReference type="ARBA" id="ARBA00022723"/>
    </source>
</evidence>
<feature type="binding site" evidence="12">
    <location>
        <position position="1071"/>
    </location>
    <ligand>
        <name>[4Fe-4S] cluster</name>
        <dbReference type="ChEBI" id="CHEBI:49883"/>
        <label>3</label>
    </ligand>
</feature>
<feature type="binding site" evidence="12">
    <location>
        <position position="811"/>
    </location>
    <ligand>
        <name>[4Fe-4S] cluster</name>
        <dbReference type="ChEBI" id="CHEBI:49883"/>
        <label>3</label>
    </ligand>
</feature>
<accession>A0A1M5T5M4</accession>
<feature type="domain" description="4Fe-4S ferredoxin-type" evidence="13">
    <location>
        <begin position="735"/>
        <end position="766"/>
    </location>
</feature>
<evidence type="ECO:0000256" key="6">
    <source>
        <dbReference type="ARBA" id="ARBA00023002"/>
    </source>
</evidence>
<name>A0A1M5T5M4_9BACT</name>
<feature type="binding site" evidence="10">
    <location>
        <position position="31"/>
    </location>
    <ligand>
        <name>pyruvate</name>
        <dbReference type="ChEBI" id="CHEBI:15361"/>
    </ligand>
</feature>
<dbReference type="Gene3D" id="3.40.50.920">
    <property type="match status" value="1"/>
</dbReference>
<feature type="binding site" evidence="12">
    <location>
        <position position="839"/>
    </location>
    <ligand>
        <name>[4Fe-4S] cluster</name>
        <dbReference type="ChEBI" id="CHEBI:49883"/>
        <label>3</label>
    </ligand>
</feature>
<sequence>MKGTMQTIDGNTAACHVAYGMSEVATIYPITPSSPLGEIADSWAVAGRKNIFGEKLSIKQMQSEAGAAGAVHGALVGGAVTTTFTASQGLLLKIPNMYKIAGELLPCVFHVTARSLSAHALSIFGDQADVMATRQTGFAMIVSSSVQEVMDMALVAHLATMESSVPFLHFYDGFRTSHEIQKIEMIDYQDMAKLFNWDAYWAFKKRAVNPERPDTRGTAQNPDIYFQSREAVNNYYLATPAIVAKCMQQVGELTGRNYQLFDYIGDPEAERVIVAMGSGCEAIEETVDALVARGEKVGAVKVRLYRPFDIEAFIGAVPATAKAVTILDRTKEPGSVGEPLYTDVCAAYIDKGIAPPKIIGGRYGLSSKEFNPAMVKAVYDNMSEATPKKHFTIGINDDVTHYSLDVDPSFRAEPKGNIRAKFWGLGSDGTVGANQSAIKIIGDNTEKYAQGYFAYDSKKSGGITISHLRFGDVPIKSTYLINEADFVACHNPTYVNIYDILEGIREGGTFLLNSPWSVEEMEEHLPGDLRRTIHDKKLKFYNVDAIKLAQEVGLGGRINMIMQTCFFKLAKVLPIDTAIDLLKKDIKKTFGKKGDHIVEMNINAVDNTLDNLVEITVPASWGQASGGIPAKPSATEYVDKIMRPVQALKGDELPVSVFPVDGVFPTSTARYEKRGVAVSVPEWLPEECIQCNQCSFVCPHAAIIPILASDEELAEAPETFKTIPAIGKDLKGYHFRMQVNTLDCQGCGNCADICPAKNKALVMKPMVTQTETEIPNYDFSLTVPFKGELTNRESVKGSQFYQPLLEFSGACAGCGETPYVKVITQLFGERMTIANATGCSSIWGGSAPSSPYCANAEGHGPGWASSLFEDAAEFGYGMALAYNTRRQALAAKVEKAIASDISAELREAFTAWLGAMNDAAGSEAAGKKLKQLLANSSGNQLLEEIARSSELFTKKSHWIVGGDGWAYDIGYSGLDHVMAQSEDINILVMDTEVYSNTGGQSSKATQTGAVAKYAASGKKIAKKDLARMIITYGHAYVASVSMGANKQQMLKAITEAENYPGPSLIIAYAPCIAHGIRAGMGKSQREAKLAVDSGFWSMFRYNPILKGEGKNPFILDSKEPDGSLQEFLSSEVRFAALEKSNPEESKRLRAKIEEEVKDHYQLLKSMADHGVGV</sequence>
<dbReference type="InterPro" id="IPR017900">
    <property type="entry name" value="4Fe4S_Fe_S_CS"/>
</dbReference>
<dbReference type="Proteomes" id="UP000184139">
    <property type="component" value="Unassembled WGS sequence"/>
</dbReference>
<dbReference type="GO" id="GO:0005506">
    <property type="term" value="F:iron ion binding"/>
    <property type="evidence" value="ECO:0007669"/>
    <property type="project" value="InterPro"/>
</dbReference>
<dbReference type="GO" id="GO:0019164">
    <property type="term" value="F:pyruvate synthase activity"/>
    <property type="evidence" value="ECO:0007669"/>
    <property type="project" value="UniProtKB-EC"/>
</dbReference>
<keyword evidence="2 9" id="KW-0813">Transport</keyword>
<feature type="binding site" evidence="12">
    <location>
        <position position="754"/>
    </location>
    <ligand>
        <name>[4Fe-4S] cluster</name>
        <dbReference type="ChEBI" id="CHEBI:49883"/>
        <label>1</label>
    </ligand>
</feature>
<feature type="binding site" evidence="12">
    <location>
        <position position="698"/>
    </location>
    <ligand>
        <name>[4Fe-4S] cluster</name>
        <dbReference type="ChEBI" id="CHEBI:49883"/>
        <label>2</label>
    </ligand>
</feature>
<dbReference type="InterPro" id="IPR017896">
    <property type="entry name" value="4Fe4S_Fe-S-bd"/>
</dbReference>
<dbReference type="GO" id="GO:0030976">
    <property type="term" value="F:thiamine pyrophosphate binding"/>
    <property type="evidence" value="ECO:0007669"/>
    <property type="project" value="InterPro"/>
</dbReference>
<proteinExistence type="inferred from homology"/>
<evidence type="ECO:0000256" key="3">
    <source>
        <dbReference type="ARBA" id="ARBA00022485"/>
    </source>
</evidence>
<dbReference type="Pfam" id="PF01558">
    <property type="entry name" value="POR"/>
    <property type="match status" value="1"/>
</dbReference>
<feature type="binding site" evidence="10">
    <location>
        <position position="839"/>
    </location>
    <ligand>
        <name>thiamine diphosphate</name>
        <dbReference type="ChEBI" id="CHEBI:58937"/>
    </ligand>
</feature>
<evidence type="ECO:0000256" key="11">
    <source>
        <dbReference type="PIRSR" id="PIRSR000159-2"/>
    </source>
</evidence>
<dbReference type="InterPro" id="IPR002869">
    <property type="entry name" value="Pyrv_flavodox_OxRed_cen"/>
</dbReference>
<keyword evidence="15" id="KW-1185">Reference proteome</keyword>
<feature type="binding site" evidence="12">
    <location>
        <position position="744"/>
    </location>
    <ligand>
        <name>[4Fe-4S] cluster</name>
        <dbReference type="ChEBI" id="CHEBI:49883"/>
        <label>2</label>
    </ligand>
</feature>
<dbReference type="AlphaFoldDB" id="A0A1M5T5M4"/>
<feature type="binding site" evidence="10">
    <location>
        <position position="816"/>
    </location>
    <ligand>
        <name>thiamine diphosphate</name>
        <dbReference type="ChEBI" id="CHEBI:58937"/>
    </ligand>
</feature>
<dbReference type="FunFam" id="3.40.50.970:FF:000012">
    <property type="entry name" value="Pyruvate:ferredoxin (Flavodoxin) oxidoreductase"/>
    <property type="match status" value="1"/>
</dbReference>
<evidence type="ECO:0000256" key="5">
    <source>
        <dbReference type="ARBA" id="ARBA00022982"/>
    </source>
</evidence>
<dbReference type="OrthoDB" id="9794954at2"/>
<comment type="similarity">
    <text evidence="1 9">Belongs to the pyruvate:ferredoxin/flavodoxin oxidoreductase family.</text>
</comment>
<dbReference type="GO" id="GO:0006979">
    <property type="term" value="P:response to oxidative stress"/>
    <property type="evidence" value="ECO:0007669"/>
    <property type="project" value="TreeGrafter"/>
</dbReference>
<dbReference type="PIRSF" id="PIRSF000159">
    <property type="entry name" value="NifJ"/>
    <property type="match status" value="1"/>
</dbReference>
<feature type="domain" description="4Fe-4S ferredoxin-type" evidence="13">
    <location>
        <begin position="679"/>
        <end position="708"/>
    </location>
</feature>
<dbReference type="InterPro" id="IPR037112">
    <property type="entry name" value="Pyrv-flavodox_OxR_EKR_sf"/>
</dbReference>
<dbReference type="InterPro" id="IPR019456">
    <property type="entry name" value="Pyrv-flavodox_OxRtase_EKR"/>
</dbReference>
<reference evidence="14 15" key="1">
    <citation type="submission" date="2016-11" db="EMBL/GenBank/DDBJ databases">
        <authorList>
            <person name="Jaros S."/>
            <person name="Januszkiewicz K."/>
            <person name="Wedrychowicz H."/>
        </authorList>
    </citation>
    <scope>NUCLEOTIDE SEQUENCE [LARGE SCALE GENOMIC DNA]</scope>
    <source>
        <strain evidence="14 15">DSM 9705</strain>
    </source>
</reference>
<evidence type="ECO:0000259" key="13">
    <source>
        <dbReference type="PROSITE" id="PS51379"/>
    </source>
</evidence>
<keyword evidence="8 12" id="KW-0411">Iron-sulfur</keyword>
<dbReference type="InterPro" id="IPR019752">
    <property type="entry name" value="Pyrv/ketoisovalerate_OxRed_cat"/>
</dbReference>
<organism evidence="14 15">
    <name type="scientific">Desulfofustis glycolicus DSM 9705</name>
    <dbReference type="NCBI Taxonomy" id="1121409"/>
    <lineage>
        <taxon>Bacteria</taxon>
        <taxon>Pseudomonadati</taxon>
        <taxon>Thermodesulfobacteriota</taxon>
        <taxon>Desulfobulbia</taxon>
        <taxon>Desulfobulbales</taxon>
        <taxon>Desulfocapsaceae</taxon>
        <taxon>Desulfofustis</taxon>
    </lineage>
</organism>
<feature type="binding site" evidence="10">
    <location>
        <begin position="962"/>
        <end position="965"/>
    </location>
    <ligand>
        <name>thiamine diphosphate</name>
        <dbReference type="ChEBI" id="CHEBI:58937"/>
    </ligand>
</feature>
<evidence type="ECO:0000256" key="1">
    <source>
        <dbReference type="ARBA" id="ARBA00009032"/>
    </source>
</evidence>
<feature type="binding site" evidence="12">
    <location>
        <position position="814"/>
    </location>
    <ligand>
        <name>[4Fe-4S] cluster</name>
        <dbReference type="ChEBI" id="CHEBI:49883"/>
        <label>3</label>
    </ligand>
</feature>
<dbReference type="Gene3D" id="4.10.780.10">
    <property type="entry name" value="Pyruvate-flavodoxin oxidoreductase, EKR domain"/>
    <property type="match status" value="1"/>
</dbReference>
<keyword evidence="6 9" id="KW-0560">Oxidoreductase</keyword>
<dbReference type="SUPFAM" id="SSF52922">
    <property type="entry name" value="TK C-terminal domain-like"/>
    <property type="match status" value="1"/>
</dbReference>
<evidence type="ECO:0000256" key="2">
    <source>
        <dbReference type="ARBA" id="ARBA00022448"/>
    </source>
</evidence>
<comment type="catalytic activity">
    <reaction evidence="9">
        <text>2 oxidized [2Fe-2S]-[ferredoxin] + pyruvate + CoA = 2 reduced [2Fe-2S]-[ferredoxin] + acetyl-CoA + CO2 + H(+)</text>
        <dbReference type="Rhea" id="RHEA:12765"/>
        <dbReference type="Rhea" id="RHEA-COMP:10000"/>
        <dbReference type="Rhea" id="RHEA-COMP:10001"/>
        <dbReference type="ChEBI" id="CHEBI:15361"/>
        <dbReference type="ChEBI" id="CHEBI:15378"/>
        <dbReference type="ChEBI" id="CHEBI:16526"/>
        <dbReference type="ChEBI" id="CHEBI:33737"/>
        <dbReference type="ChEBI" id="CHEBI:33738"/>
        <dbReference type="ChEBI" id="CHEBI:57287"/>
        <dbReference type="ChEBI" id="CHEBI:57288"/>
        <dbReference type="EC" id="1.2.7.1"/>
    </reaction>
</comment>
<evidence type="ECO:0000313" key="15">
    <source>
        <dbReference type="Proteomes" id="UP000184139"/>
    </source>
</evidence>
<dbReference type="InterPro" id="IPR033412">
    <property type="entry name" value="PFOR_II"/>
</dbReference>
<dbReference type="InterPro" id="IPR002880">
    <property type="entry name" value="Pyrv_Fd/Flavodoxin_OxRdtase_N"/>
</dbReference>
<dbReference type="InterPro" id="IPR029061">
    <property type="entry name" value="THDP-binding"/>
</dbReference>
<evidence type="ECO:0000313" key="14">
    <source>
        <dbReference type="EMBL" id="SHH46061.1"/>
    </source>
</evidence>
<feature type="binding site" evidence="12">
    <location>
        <position position="694"/>
    </location>
    <ligand>
        <name>[4Fe-4S] cluster</name>
        <dbReference type="ChEBI" id="CHEBI:49883"/>
        <label>1</label>
    </ligand>
</feature>
<feature type="site" description="Important for catalytic activity" evidence="11">
    <location>
        <position position="996"/>
    </location>
</feature>
<gene>
    <name evidence="14" type="ORF">SAMN02745124_00616</name>
</gene>
<evidence type="ECO:0000256" key="9">
    <source>
        <dbReference type="PIRNR" id="PIRNR000159"/>
    </source>
</evidence>
<feature type="binding site" evidence="12">
    <location>
        <position position="688"/>
    </location>
    <ligand>
        <name>[4Fe-4S] cluster</name>
        <dbReference type="ChEBI" id="CHEBI:49883"/>
        <label>1</label>
    </ligand>
</feature>